<dbReference type="PANTHER" id="PTHR37820:SF1">
    <property type="entry name" value="CELL DIVISION PROTEIN FTSQ"/>
    <property type="match status" value="1"/>
</dbReference>
<dbReference type="Pfam" id="PF03799">
    <property type="entry name" value="FtsQ_DivIB_C"/>
    <property type="match status" value="1"/>
</dbReference>
<evidence type="ECO:0000313" key="11">
    <source>
        <dbReference type="Proteomes" id="UP001142078"/>
    </source>
</evidence>
<dbReference type="InterPro" id="IPR050487">
    <property type="entry name" value="FtsQ_DivIB"/>
</dbReference>
<dbReference type="Proteomes" id="UP001142078">
    <property type="component" value="Unassembled WGS sequence"/>
</dbReference>
<reference evidence="10" key="1">
    <citation type="submission" date="2022-07" db="EMBL/GenBank/DDBJ databases">
        <title>Enhanced cultured diversity of the mouse gut microbiota enables custom-made synthetic communities.</title>
        <authorList>
            <person name="Afrizal A."/>
        </authorList>
    </citation>
    <scope>NUCLEOTIDE SEQUENCE</scope>
    <source>
        <strain evidence="10">DSM 29482</strain>
    </source>
</reference>
<keyword evidence="5 8" id="KW-1133">Transmembrane helix</keyword>
<evidence type="ECO:0000256" key="3">
    <source>
        <dbReference type="ARBA" id="ARBA00022618"/>
    </source>
</evidence>
<evidence type="ECO:0000259" key="9">
    <source>
        <dbReference type="PROSITE" id="PS51779"/>
    </source>
</evidence>
<evidence type="ECO:0000256" key="2">
    <source>
        <dbReference type="ARBA" id="ARBA00022475"/>
    </source>
</evidence>
<name>A0A9X2MF61_9FIRM</name>
<proteinExistence type="predicted"/>
<evidence type="ECO:0000256" key="4">
    <source>
        <dbReference type="ARBA" id="ARBA00022692"/>
    </source>
</evidence>
<evidence type="ECO:0000256" key="5">
    <source>
        <dbReference type="ARBA" id="ARBA00022989"/>
    </source>
</evidence>
<feature type="transmembrane region" description="Helical" evidence="8">
    <location>
        <begin position="18"/>
        <end position="35"/>
    </location>
</feature>
<dbReference type="GO" id="GO:0005886">
    <property type="term" value="C:plasma membrane"/>
    <property type="evidence" value="ECO:0007669"/>
    <property type="project" value="TreeGrafter"/>
</dbReference>
<dbReference type="PROSITE" id="PS51779">
    <property type="entry name" value="POTRA"/>
    <property type="match status" value="1"/>
</dbReference>
<accession>A0A9X2MF61</accession>
<keyword evidence="7" id="KW-0131">Cell cycle</keyword>
<keyword evidence="6 8" id="KW-0472">Membrane</keyword>
<evidence type="ECO:0000256" key="7">
    <source>
        <dbReference type="ARBA" id="ARBA00023306"/>
    </source>
</evidence>
<keyword evidence="11" id="KW-1185">Reference proteome</keyword>
<dbReference type="InterPro" id="IPR013685">
    <property type="entry name" value="POTRA_FtsQ_type"/>
</dbReference>
<dbReference type="InterPro" id="IPR034746">
    <property type="entry name" value="POTRA"/>
</dbReference>
<protein>
    <submittedName>
        <fullName evidence="10">FtsQ-type POTRA domain-containing protein</fullName>
    </submittedName>
</protein>
<dbReference type="Pfam" id="PF08478">
    <property type="entry name" value="POTRA_1"/>
    <property type="match status" value="1"/>
</dbReference>
<dbReference type="GO" id="GO:0051301">
    <property type="term" value="P:cell division"/>
    <property type="evidence" value="ECO:0007669"/>
    <property type="project" value="UniProtKB-KW"/>
</dbReference>
<dbReference type="Gene3D" id="3.10.20.310">
    <property type="entry name" value="membrane protein fhac"/>
    <property type="match status" value="1"/>
</dbReference>
<evidence type="ECO:0000256" key="1">
    <source>
        <dbReference type="ARBA" id="ARBA00004370"/>
    </source>
</evidence>
<dbReference type="InterPro" id="IPR005548">
    <property type="entry name" value="Cell_div_FtsQ/DivIB_C"/>
</dbReference>
<comment type="caution">
    <text evidence="10">The sequence shown here is derived from an EMBL/GenBank/DDBJ whole genome shotgun (WGS) entry which is preliminary data.</text>
</comment>
<keyword evidence="4 8" id="KW-0812">Transmembrane</keyword>
<comment type="subcellular location">
    <subcellularLocation>
        <location evidence="1">Membrane</location>
    </subcellularLocation>
</comment>
<keyword evidence="3" id="KW-0132">Cell division</keyword>
<sequence length="253" mass="29742">MTKKVNVDKKSKKKQKGIIFFIFLMIFFIFIMISFKTNLFNISSMEVEGNENLSEEEVVNAAGNYENENIFRVNTKKMEMNLKYHPYVKEANVKRKYPDKLVIKVLERKEKFIIPYMESYVYSDDEGIILRIESEADTKKIPAIKGIDIERPKVKDEVIVKNDRDLNNLKEIIQTADEFKLLHQIESINLSKKENINIELRNGIKVAFGPSNNVKYKLRYLYSILEDISKKDLNCKYIYFNKGENPIIVTDDK</sequence>
<feature type="domain" description="POTRA" evidence="9">
    <location>
        <begin position="40"/>
        <end position="108"/>
    </location>
</feature>
<dbReference type="RefSeq" id="WP_042681487.1">
    <property type="nucleotide sequence ID" value="NZ_CABKTM010000043.1"/>
</dbReference>
<evidence type="ECO:0000313" key="10">
    <source>
        <dbReference type="EMBL" id="MCR2042890.1"/>
    </source>
</evidence>
<dbReference type="EMBL" id="JANJZL010000001">
    <property type="protein sequence ID" value="MCR2042890.1"/>
    <property type="molecule type" value="Genomic_DNA"/>
</dbReference>
<dbReference type="AlphaFoldDB" id="A0A9X2MF61"/>
<gene>
    <name evidence="10" type="ORF">NSA23_02040</name>
</gene>
<keyword evidence="2" id="KW-1003">Cell membrane</keyword>
<evidence type="ECO:0000256" key="8">
    <source>
        <dbReference type="SAM" id="Phobius"/>
    </source>
</evidence>
<evidence type="ECO:0000256" key="6">
    <source>
        <dbReference type="ARBA" id="ARBA00023136"/>
    </source>
</evidence>
<organism evidence="10 11">
    <name type="scientific">Anaerosalibacter massiliensis</name>
    <dbReference type="NCBI Taxonomy" id="1347392"/>
    <lineage>
        <taxon>Bacteria</taxon>
        <taxon>Bacillati</taxon>
        <taxon>Bacillota</taxon>
        <taxon>Tissierellia</taxon>
        <taxon>Tissierellales</taxon>
        <taxon>Sporanaerobacteraceae</taxon>
        <taxon>Anaerosalibacter</taxon>
    </lineage>
</organism>
<dbReference type="OrthoDB" id="1953902at2"/>
<dbReference type="PANTHER" id="PTHR37820">
    <property type="entry name" value="CELL DIVISION PROTEIN DIVIB"/>
    <property type="match status" value="1"/>
</dbReference>